<evidence type="ECO:0000313" key="2">
    <source>
        <dbReference type="Proteomes" id="UP000242547"/>
    </source>
</evidence>
<reference evidence="1 2" key="1">
    <citation type="journal article" date="2016" name="Front. Microbiol.">
        <title>Comprehensive Phylogenetic Analysis of Bovine Non-aureus Staphylococci Species Based on Whole-Genome Sequencing.</title>
        <authorList>
            <person name="Naushad S."/>
            <person name="Barkema H.W."/>
            <person name="Luby C."/>
            <person name="Condas L.A."/>
            <person name="Nobrega D.B."/>
            <person name="Carson D.A."/>
            <person name="De Buck J."/>
        </authorList>
    </citation>
    <scope>NUCLEOTIDE SEQUENCE [LARGE SCALE GENOMIC DNA]</scope>
    <source>
        <strain evidence="1 2">SNUC 761</strain>
    </source>
</reference>
<accession>A0A2T4KEW2</accession>
<proteinExistence type="predicted"/>
<sequence>MNFLTRYKILFNNLNLTGVYNYDCTKIEITFTPNLPKYLSKSIEVFNALNA</sequence>
<gene>
    <name evidence="1" type="ORF">BUY44_11405</name>
</gene>
<organism evidence="1 2">
    <name type="scientific">Staphylococcus devriesei</name>
    <dbReference type="NCBI Taxonomy" id="586733"/>
    <lineage>
        <taxon>Bacteria</taxon>
        <taxon>Bacillati</taxon>
        <taxon>Bacillota</taxon>
        <taxon>Bacilli</taxon>
        <taxon>Bacillales</taxon>
        <taxon>Staphylococcaceae</taxon>
        <taxon>Staphylococcus</taxon>
    </lineage>
</organism>
<feature type="non-terminal residue" evidence="1">
    <location>
        <position position="51"/>
    </location>
</feature>
<dbReference type="Proteomes" id="UP000242547">
    <property type="component" value="Unassembled WGS sequence"/>
</dbReference>
<name>A0A2T4KEW2_9STAP</name>
<comment type="caution">
    <text evidence="1">The sequence shown here is derived from an EMBL/GenBank/DDBJ whole genome shotgun (WGS) entry which is preliminary data.</text>
</comment>
<dbReference type="AlphaFoldDB" id="A0A2T4KEW2"/>
<dbReference type="EMBL" id="PYZL01000142">
    <property type="protein sequence ID" value="PTE70245.1"/>
    <property type="molecule type" value="Genomic_DNA"/>
</dbReference>
<evidence type="ECO:0000313" key="1">
    <source>
        <dbReference type="EMBL" id="PTE70245.1"/>
    </source>
</evidence>
<protein>
    <submittedName>
        <fullName evidence="1">Phage portal protein</fullName>
    </submittedName>
</protein>